<gene>
    <name evidence="4" type="ORF">KK083_04285</name>
</gene>
<name>A0AAP2GHJ0_9BACT</name>
<keyword evidence="5" id="KW-1185">Reference proteome</keyword>
<sequence>MKKMQRGYLKFLAGFIILSASLPHSFAQTSSFRLKTADSLFQAKQYTQSFEHYEEILKQKQYTPAMLLKMAYIQEGLGHTGQSLYYLNLYYTASHDNSALEKMTELATKYNLEGYETSDTDNFLSFYHDYHVHISMALAAIMILMLSLSAYTRLRLKRRPIASFSILSILVIVLAGHLYFGQSLETAIVTNPSTYVMSGPSAASSVLEVIGDGHRVSILGQKDVWLKVSWDGNIGYIKENSLLPVKL</sequence>
<reference evidence="4 5" key="1">
    <citation type="submission" date="2021-05" db="EMBL/GenBank/DDBJ databases">
        <title>A Polyphasic approach of four new species of the genus Ohtaekwangia: Ohtaekwangia histidinii sp. nov., Ohtaekwangia cretensis sp. nov., Ohtaekwangia indiensis sp. nov., Ohtaekwangia reichenbachii sp. nov. from diverse environment.</title>
        <authorList>
            <person name="Octaviana S."/>
        </authorList>
    </citation>
    <scope>NUCLEOTIDE SEQUENCE [LARGE SCALE GENOMIC DNA]</scope>
    <source>
        <strain evidence="4 5">PWU4</strain>
    </source>
</reference>
<dbReference type="EMBL" id="JAHESF010000003">
    <property type="protein sequence ID" value="MBT1696081.1"/>
    <property type="molecule type" value="Genomic_DNA"/>
</dbReference>
<keyword evidence="1" id="KW-0812">Transmembrane</keyword>
<evidence type="ECO:0000256" key="2">
    <source>
        <dbReference type="SAM" id="SignalP"/>
    </source>
</evidence>
<keyword evidence="2" id="KW-0732">Signal</keyword>
<evidence type="ECO:0000313" key="4">
    <source>
        <dbReference type="EMBL" id="MBT1696081.1"/>
    </source>
</evidence>
<dbReference type="PROSITE" id="PS51781">
    <property type="entry name" value="SH3B"/>
    <property type="match status" value="1"/>
</dbReference>
<organism evidence="4 5">
    <name type="scientific">Chryseosolibacter histidini</name>
    <dbReference type="NCBI Taxonomy" id="2782349"/>
    <lineage>
        <taxon>Bacteria</taxon>
        <taxon>Pseudomonadati</taxon>
        <taxon>Bacteroidota</taxon>
        <taxon>Cytophagia</taxon>
        <taxon>Cytophagales</taxon>
        <taxon>Chryseotaleaceae</taxon>
        <taxon>Chryseosolibacter</taxon>
    </lineage>
</organism>
<evidence type="ECO:0000313" key="5">
    <source>
        <dbReference type="Proteomes" id="UP001319200"/>
    </source>
</evidence>
<feature type="signal peptide" evidence="2">
    <location>
        <begin position="1"/>
        <end position="27"/>
    </location>
</feature>
<feature type="transmembrane region" description="Helical" evidence="1">
    <location>
        <begin position="130"/>
        <end position="149"/>
    </location>
</feature>
<evidence type="ECO:0000259" key="3">
    <source>
        <dbReference type="PROSITE" id="PS51781"/>
    </source>
</evidence>
<dbReference type="SUPFAM" id="SSF48452">
    <property type="entry name" value="TPR-like"/>
    <property type="match status" value="1"/>
</dbReference>
<feature type="chain" id="PRO_5042920139" evidence="2">
    <location>
        <begin position="28"/>
        <end position="247"/>
    </location>
</feature>
<dbReference type="Gene3D" id="1.25.40.10">
    <property type="entry name" value="Tetratricopeptide repeat domain"/>
    <property type="match status" value="1"/>
</dbReference>
<evidence type="ECO:0000256" key="1">
    <source>
        <dbReference type="SAM" id="Phobius"/>
    </source>
</evidence>
<feature type="domain" description="SH3b" evidence="3">
    <location>
        <begin position="184"/>
        <end position="246"/>
    </location>
</feature>
<accession>A0AAP2GHJ0</accession>
<dbReference type="Gene3D" id="2.30.30.40">
    <property type="entry name" value="SH3 Domains"/>
    <property type="match status" value="1"/>
</dbReference>
<dbReference type="AlphaFoldDB" id="A0AAP2GHJ0"/>
<proteinExistence type="predicted"/>
<comment type="caution">
    <text evidence="4">The sequence shown here is derived from an EMBL/GenBank/DDBJ whole genome shotgun (WGS) entry which is preliminary data.</text>
</comment>
<protein>
    <submittedName>
        <fullName evidence="4">SH3 domain-containing protein</fullName>
    </submittedName>
</protein>
<dbReference type="SMART" id="SM00287">
    <property type="entry name" value="SH3b"/>
    <property type="match status" value="1"/>
</dbReference>
<dbReference type="RefSeq" id="WP_254161043.1">
    <property type="nucleotide sequence ID" value="NZ_JAHESF010000003.1"/>
</dbReference>
<feature type="transmembrane region" description="Helical" evidence="1">
    <location>
        <begin position="161"/>
        <end position="180"/>
    </location>
</feature>
<dbReference type="Proteomes" id="UP001319200">
    <property type="component" value="Unassembled WGS sequence"/>
</dbReference>
<keyword evidence="1" id="KW-0472">Membrane</keyword>
<dbReference type="Pfam" id="PF08239">
    <property type="entry name" value="SH3_3"/>
    <property type="match status" value="1"/>
</dbReference>
<dbReference type="InterPro" id="IPR011990">
    <property type="entry name" value="TPR-like_helical_dom_sf"/>
</dbReference>
<keyword evidence="1" id="KW-1133">Transmembrane helix</keyword>
<dbReference type="InterPro" id="IPR003646">
    <property type="entry name" value="SH3-like_bac-type"/>
</dbReference>